<evidence type="ECO:0000256" key="7">
    <source>
        <dbReference type="ARBA" id="ARBA00022833"/>
    </source>
</evidence>
<keyword evidence="6 11" id="KW-0863">Zinc-finger</keyword>
<dbReference type="InterPro" id="IPR045071">
    <property type="entry name" value="BBP-like"/>
</dbReference>
<name>A0A2H9TKN0_9FUNG</name>
<dbReference type="GO" id="GO:0048024">
    <property type="term" value="P:regulation of mRNA splicing, via spliceosome"/>
    <property type="evidence" value="ECO:0007669"/>
    <property type="project" value="TreeGrafter"/>
</dbReference>
<evidence type="ECO:0000256" key="12">
    <source>
        <dbReference type="PROSITE-ProRule" id="PRU00117"/>
    </source>
</evidence>
<keyword evidence="10 13" id="KW-0539">Nucleus</keyword>
<dbReference type="InterPro" id="IPR047086">
    <property type="entry name" value="SF1-HH_sf"/>
</dbReference>
<evidence type="ECO:0000256" key="10">
    <source>
        <dbReference type="ARBA" id="ARBA00023242"/>
    </source>
</evidence>
<feature type="compositionally biased region" description="Low complexity" evidence="14">
    <location>
        <begin position="373"/>
        <end position="391"/>
    </location>
</feature>
<dbReference type="STRING" id="1246581.A0A2H9TKN0"/>
<keyword evidence="4 13" id="KW-0507">mRNA processing</keyword>
<dbReference type="InterPro" id="IPR036612">
    <property type="entry name" value="KH_dom_type_1_sf"/>
</dbReference>
<keyword evidence="5 13" id="KW-0479">Metal-binding</keyword>
<dbReference type="SMART" id="SM00322">
    <property type="entry name" value="KH"/>
    <property type="match status" value="1"/>
</dbReference>
<evidence type="ECO:0000256" key="5">
    <source>
        <dbReference type="ARBA" id="ARBA00022723"/>
    </source>
</evidence>
<feature type="region of interest" description="Disordered" evidence="14">
    <location>
        <begin position="1"/>
        <end position="33"/>
    </location>
</feature>
<evidence type="ECO:0000256" key="13">
    <source>
        <dbReference type="RuleBase" id="RU367126"/>
    </source>
</evidence>
<dbReference type="InterPro" id="IPR032570">
    <property type="entry name" value="SF1-HH"/>
</dbReference>
<dbReference type="Proteomes" id="UP000240830">
    <property type="component" value="Unassembled WGS sequence"/>
</dbReference>
<evidence type="ECO:0000256" key="2">
    <source>
        <dbReference type="ARBA" id="ARBA00010382"/>
    </source>
</evidence>
<dbReference type="GO" id="GO:0071004">
    <property type="term" value="C:U2-type prespliceosome"/>
    <property type="evidence" value="ECO:0007669"/>
    <property type="project" value="EnsemblFungi"/>
</dbReference>
<comment type="function">
    <text evidence="13">Necessary for the splicing of pre-mRNA. Has a role in the recognition of the branch site (5'-UACUAAC-3'), the pyrimidine tract and the 3'-splice site at the 3'-end of introns.</text>
</comment>
<accession>A0A2H9TKN0</accession>
<dbReference type="PANTHER" id="PTHR11208">
    <property type="entry name" value="RNA-BINDING PROTEIN RELATED"/>
    <property type="match status" value="1"/>
</dbReference>
<dbReference type="PROSITE" id="PS50084">
    <property type="entry name" value="KH_TYPE_1"/>
    <property type="match status" value="1"/>
</dbReference>
<comment type="caution">
    <text evidence="16">The sequence shown here is derived from an EMBL/GenBank/DDBJ whole genome shotgun (WGS) entry which is preliminary data.</text>
</comment>
<dbReference type="Pfam" id="PF16275">
    <property type="entry name" value="SF1-HH"/>
    <property type="match status" value="1"/>
</dbReference>
<feature type="domain" description="CCHC-type" evidence="15">
    <location>
        <begin position="280"/>
        <end position="293"/>
    </location>
</feature>
<evidence type="ECO:0000256" key="4">
    <source>
        <dbReference type="ARBA" id="ARBA00022664"/>
    </source>
</evidence>
<keyword evidence="8 12" id="KW-0694">RNA-binding</keyword>
<dbReference type="PANTHER" id="PTHR11208:SF45">
    <property type="entry name" value="SPLICING FACTOR 1"/>
    <property type="match status" value="1"/>
</dbReference>
<dbReference type="GO" id="GO:0045292">
    <property type="term" value="P:mRNA cis splicing, via spliceosome"/>
    <property type="evidence" value="ECO:0007669"/>
    <property type="project" value="EnsemblFungi"/>
</dbReference>
<evidence type="ECO:0000256" key="6">
    <source>
        <dbReference type="ARBA" id="ARBA00022771"/>
    </source>
</evidence>
<evidence type="ECO:0000256" key="8">
    <source>
        <dbReference type="ARBA" id="ARBA00022884"/>
    </source>
</evidence>
<dbReference type="GO" id="GO:0045131">
    <property type="term" value="F:pre-mRNA branch point binding"/>
    <property type="evidence" value="ECO:0007669"/>
    <property type="project" value="UniProtKB-UniRule"/>
</dbReference>
<dbReference type="PROSITE" id="PS50158">
    <property type="entry name" value="ZF_CCHC"/>
    <property type="match status" value="2"/>
</dbReference>
<dbReference type="GO" id="GO:0005829">
    <property type="term" value="C:cytosol"/>
    <property type="evidence" value="ECO:0007669"/>
    <property type="project" value="EnsemblFungi"/>
</dbReference>
<reference evidence="16 17" key="1">
    <citation type="submission" date="2016-10" db="EMBL/GenBank/DDBJ databases">
        <title>The genome of Paramicrosporidium saccamoebae is the missing link in understanding Cryptomycota and Microsporidia evolution.</title>
        <authorList>
            <person name="Quandt C.A."/>
            <person name="Beaudet D."/>
            <person name="Corsaro D."/>
            <person name="Michel R."/>
            <person name="Corradi N."/>
            <person name="James T."/>
        </authorList>
    </citation>
    <scope>NUCLEOTIDE SEQUENCE [LARGE SCALE GENOMIC DNA]</scope>
    <source>
        <strain evidence="16 17">KSL3</strain>
    </source>
</reference>
<dbReference type="Gene3D" id="4.10.60.10">
    <property type="entry name" value="Zinc finger, CCHC-type"/>
    <property type="match status" value="1"/>
</dbReference>
<keyword evidence="13" id="KW-0747">Spliceosome</keyword>
<dbReference type="AlphaFoldDB" id="A0A2H9TKN0"/>
<dbReference type="SUPFAM" id="SSF57756">
    <property type="entry name" value="Retrovirus zinc finger-like domains"/>
    <property type="match status" value="1"/>
</dbReference>
<organism evidence="16 17">
    <name type="scientific">Paramicrosporidium saccamoebae</name>
    <dbReference type="NCBI Taxonomy" id="1246581"/>
    <lineage>
        <taxon>Eukaryota</taxon>
        <taxon>Fungi</taxon>
        <taxon>Fungi incertae sedis</taxon>
        <taxon>Cryptomycota</taxon>
        <taxon>Cryptomycota incertae sedis</taxon>
        <taxon>Paramicrosporidium</taxon>
    </lineage>
</organism>
<comment type="subcellular location">
    <subcellularLocation>
        <location evidence="1 13">Nucleus</location>
    </subcellularLocation>
</comment>
<dbReference type="Gene3D" id="3.30.1370.10">
    <property type="entry name" value="K Homology domain, type 1"/>
    <property type="match status" value="1"/>
</dbReference>
<dbReference type="GO" id="GO:0000243">
    <property type="term" value="C:commitment complex"/>
    <property type="evidence" value="ECO:0007669"/>
    <property type="project" value="EnsemblFungi"/>
</dbReference>
<proteinExistence type="inferred from homology"/>
<dbReference type="InterPro" id="IPR004087">
    <property type="entry name" value="KH_dom"/>
</dbReference>
<gene>
    <name evidence="16" type="ORF">PSACC_01897</name>
</gene>
<dbReference type="Gene3D" id="6.10.140.1790">
    <property type="match status" value="1"/>
</dbReference>
<evidence type="ECO:0000313" key="16">
    <source>
        <dbReference type="EMBL" id="PJF18298.1"/>
    </source>
</evidence>
<dbReference type="InterPro" id="IPR001878">
    <property type="entry name" value="Znf_CCHC"/>
</dbReference>
<keyword evidence="9 13" id="KW-0508">mRNA splicing</keyword>
<evidence type="ECO:0000259" key="15">
    <source>
        <dbReference type="PROSITE" id="PS50158"/>
    </source>
</evidence>
<sequence length="391" mass="43618">MSTATPASRTSRWGPKNERAEFPGMPTELPPGLTESQLKSYVVYIRLEEINRKLKSGNVFPFRESTSSVGQNSEREECYRKKLEDERSRLIESALQNNPEYSTDVDYNTWLDRHLFGPGARDKRIGGGSYKFQEKVWIPQREYPDINFIGLLIGPRGNTLKKMESETGTKISIRGKGSLKEGKNDPASLAAADEELHALVMGDTLEKIDKCVRIINKIIETAASMPEEANELKRIQLRELAALNGTLRDEDAIICGNCGQSGHRRFECTERRNVTNNLLCRICGGAGHIASDCMHRDNPDMIQQSRIRSEQMDTAYNDFLADIGDKPKAPEQYGASPWNAPLAPGSQQPWNVPPVSGAQQPWNVPPASGAQQPWNVPPTTGTNPNPWSQQQ</sequence>
<dbReference type="OrthoDB" id="6777263at2759"/>
<dbReference type="CDD" id="cd02395">
    <property type="entry name" value="KH-I_BBP"/>
    <property type="match status" value="1"/>
</dbReference>
<protein>
    <recommendedName>
        <fullName evidence="3 13">Branchpoint-bridging protein</fullName>
    </recommendedName>
</protein>
<evidence type="ECO:0000313" key="17">
    <source>
        <dbReference type="Proteomes" id="UP000240830"/>
    </source>
</evidence>
<feature type="compositionally biased region" description="Polar residues" evidence="14">
    <location>
        <begin position="1"/>
        <end position="11"/>
    </location>
</feature>
<evidence type="ECO:0000256" key="3">
    <source>
        <dbReference type="ARBA" id="ARBA00017984"/>
    </source>
</evidence>
<keyword evidence="17" id="KW-1185">Reference proteome</keyword>
<evidence type="ECO:0000256" key="11">
    <source>
        <dbReference type="PROSITE-ProRule" id="PRU00047"/>
    </source>
</evidence>
<feature type="domain" description="CCHC-type" evidence="15">
    <location>
        <begin position="255"/>
        <end position="270"/>
    </location>
</feature>
<evidence type="ECO:0000256" key="14">
    <source>
        <dbReference type="SAM" id="MobiDB-lite"/>
    </source>
</evidence>
<dbReference type="SMART" id="SM00343">
    <property type="entry name" value="ZnF_C2HC"/>
    <property type="match status" value="2"/>
</dbReference>
<keyword evidence="7 13" id="KW-0862">Zinc</keyword>
<comment type="similarity">
    <text evidence="2 13">Belongs to the BBP/SF1 family.</text>
</comment>
<dbReference type="InterPro" id="IPR055256">
    <property type="entry name" value="KH_1_KHDC4/BBP-like"/>
</dbReference>
<dbReference type="SUPFAM" id="SSF54791">
    <property type="entry name" value="Eukaryotic type KH-domain (KH-domain type I)"/>
    <property type="match status" value="1"/>
</dbReference>
<dbReference type="GO" id="GO:0003729">
    <property type="term" value="F:mRNA binding"/>
    <property type="evidence" value="ECO:0007669"/>
    <property type="project" value="TreeGrafter"/>
</dbReference>
<dbReference type="InterPro" id="IPR036875">
    <property type="entry name" value="Znf_CCHC_sf"/>
</dbReference>
<feature type="region of interest" description="Disordered" evidence="14">
    <location>
        <begin position="322"/>
        <end position="391"/>
    </location>
</feature>
<dbReference type="Pfam" id="PF00098">
    <property type="entry name" value="zf-CCHC"/>
    <property type="match status" value="2"/>
</dbReference>
<dbReference type="GO" id="GO:0008270">
    <property type="term" value="F:zinc ion binding"/>
    <property type="evidence" value="ECO:0007669"/>
    <property type="project" value="UniProtKB-UniRule"/>
</dbReference>
<evidence type="ECO:0000256" key="9">
    <source>
        <dbReference type="ARBA" id="ARBA00023187"/>
    </source>
</evidence>
<evidence type="ECO:0000256" key="1">
    <source>
        <dbReference type="ARBA" id="ARBA00004123"/>
    </source>
</evidence>
<dbReference type="Pfam" id="PF22675">
    <property type="entry name" value="KH-I_KHDC4-BBP"/>
    <property type="match status" value="1"/>
</dbReference>
<dbReference type="EMBL" id="MTSL01000132">
    <property type="protein sequence ID" value="PJF18298.1"/>
    <property type="molecule type" value="Genomic_DNA"/>
</dbReference>